<feature type="region of interest" description="Disordered" evidence="1">
    <location>
        <begin position="127"/>
        <end position="157"/>
    </location>
</feature>
<evidence type="ECO:0000313" key="3">
    <source>
        <dbReference type="EMBL" id="AKV03303.1"/>
    </source>
</evidence>
<accession>A0A0K1QC52</accession>
<dbReference type="RefSeq" id="WP_146654094.1">
    <property type="nucleotide sequence ID" value="NZ_CP012333.1"/>
</dbReference>
<evidence type="ECO:0000313" key="4">
    <source>
        <dbReference type="Proteomes" id="UP000064967"/>
    </source>
</evidence>
<keyword evidence="4" id="KW-1185">Reference proteome</keyword>
<dbReference type="EMBL" id="CP012333">
    <property type="protein sequence ID" value="AKV03303.1"/>
    <property type="molecule type" value="Genomic_DNA"/>
</dbReference>
<proteinExistence type="predicted"/>
<evidence type="ECO:0000256" key="2">
    <source>
        <dbReference type="SAM" id="SignalP"/>
    </source>
</evidence>
<gene>
    <name evidence="3" type="ORF">AKJ09_09966</name>
</gene>
<reference evidence="3 4" key="1">
    <citation type="submission" date="2015-08" db="EMBL/GenBank/DDBJ databases">
        <authorList>
            <person name="Babu N.S."/>
            <person name="Beckwith C.J."/>
            <person name="Beseler K.G."/>
            <person name="Brison A."/>
            <person name="Carone J.V."/>
            <person name="Caskin T.P."/>
            <person name="Diamond M."/>
            <person name="Durham M.E."/>
            <person name="Foxe J.M."/>
            <person name="Go M."/>
            <person name="Henderson B.A."/>
            <person name="Jones I.B."/>
            <person name="McGettigan J.A."/>
            <person name="Micheletti S.J."/>
            <person name="Nasrallah M.E."/>
            <person name="Ortiz D."/>
            <person name="Piller C.R."/>
            <person name="Privatt S.R."/>
            <person name="Schneider S.L."/>
            <person name="Sharp S."/>
            <person name="Smith T.C."/>
            <person name="Stanton J.D."/>
            <person name="Ullery H.E."/>
            <person name="Wilson R.J."/>
            <person name="Serrano M.G."/>
            <person name="Buck G."/>
            <person name="Lee V."/>
            <person name="Wang Y."/>
            <person name="Carvalho R."/>
            <person name="Voegtly L."/>
            <person name="Shi R."/>
            <person name="Duckworth R."/>
            <person name="Johnson A."/>
            <person name="Loviza R."/>
            <person name="Walstead R."/>
            <person name="Shah Z."/>
            <person name="Kiflezghi M."/>
            <person name="Wade K."/>
            <person name="Ball S.L."/>
            <person name="Bradley K.W."/>
            <person name="Asai D.J."/>
            <person name="Bowman C.A."/>
            <person name="Russell D.A."/>
            <person name="Pope W.H."/>
            <person name="Jacobs-Sera D."/>
            <person name="Hendrix R.W."/>
            <person name="Hatfull G.F."/>
        </authorList>
    </citation>
    <scope>NUCLEOTIDE SEQUENCE [LARGE SCALE GENOMIC DNA]</scope>
    <source>
        <strain evidence="3 4">DSM 27648</strain>
    </source>
</reference>
<dbReference type="OrthoDB" id="5515981at2"/>
<feature type="chain" id="PRO_5005467393" evidence="2">
    <location>
        <begin position="23"/>
        <end position="345"/>
    </location>
</feature>
<protein>
    <submittedName>
        <fullName evidence="3">Uncharacterized protein</fullName>
    </submittedName>
</protein>
<keyword evidence="2" id="KW-0732">Signal</keyword>
<feature type="signal peptide" evidence="2">
    <location>
        <begin position="1"/>
        <end position="22"/>
    </location>
</feature>
<sequence>MASQRRALVTSIALTLVSGVRAAAAEPSAVALRLSESAPEGCPKTPSLRERLATHLGRIHEVEAQSEEPAIDLVFRVERKNGLNLGSVRITSAGVSVERSASSTSCEDVYAALSVMAAIAIGEEREAHPLDARGPSEPPGAEPTTEAPRPPTVPPPAERVARVVGPVASPSMAKRIEVGFGAGPEVNGNRGLVLLSTWFAQISVPFGLDPTLRVGLARSTREHVSSPRGGLDIRWSEVTFAGCATLLRQGALRVGPCVNVELGRLEASLLPPLDARQFSYLWLTLGGSVRVAWQPVRQFSIELTSGVRAPLLRKELYFEPYAEPVAYRAPALSPFMAVGIVAHLP</sequence>
<dbReference type="AlphaFoldDB" id="A0A0K1QC52"/>
<dbReference type="Proteomes" id="UP000064967">
    <property type="component" value="Chromosome"/>
</dbReference>
<organism evidence="3 4">
    <name type="scientific">Labilithrix luteola</name>
    <dbReference type="NCBI Taxonomy" id="1391654"/>
    <lineage>
        <taxon>Bacteria</taxon>
        <taxon>Pseudomonadati</taxon>
        <taxon>Myxococcota</taxon>
        <taxon>Polyangia</taxon>
        <taxon>Polyangiales</taxon>
        <taxon>Labilitrichaceae</taxon>
        <taxon>Labilithrix</taxon>
    </lineage>
</organism>
<feature type="compositionally biased region" description="Pro residues" evidence="1">
    <location>
        <begin position="148"/>
        <end position="157"/>
    </location>
</feature>
<name>A0A0K1QC52_9BACT</name>
<dbReference type="STRING" id="1391654.AKJ09_09966"/>
<dbReference type="KEGG" id="llu:AKJ09_09966"/>
<evidence type="ECO:0000256" key="1">
    <source>
        <dbReference type="SAM" id="MobiDB-lite"/>
    </source>
</evidence>